<evidence type="ECO:0000313" key="3">
    <source>
        <dbReference type="Proteomes" id="UP000030152"/>
    </source>
</evidence>
<feature type="transmembrane region" description="Helical" evidence="1">
    <location>
        <begin position="40"/>
        <end position="58"/>
    </location>
</feature>
<name>A0A0A2M5U5_9FLAO</name>
<protein>
    <submittedName>
        <fullName evidence="2">Membrane protein</fullName>
    </submittedName>
</protein>
<dbReference type="OrthoDB" id="5766000at2"/>
<proteinExistence type="predicted"/>
<gene>
    <name evidence="2" type="ORF">Q765_05750</name>
</gene>
<keyword evidence="1" id="KW-1133">Transmembrane helix</keyword>
<reference evidence="2 3" key="1">
    <citation type="submission" date="2013-09" db="EMBL/GenBank/DDBJ databases">
        <authorList>
            <person name="Zeng Z."/>
            <person name="Chen C."/>
        </authorList>
    </citation>
    <scope>NUCLEOTIDE SEQUENCE [LARGE SCALE GENOMIC DNA]</scope>
    <source>
        <strain evidence="2 3">WB 3.3-2</strain>
    </source>
</reference>
<accession>A0A0A2M5U5</accession>
<dbReference type="Pfam" id="PF13858">
    <property type="entry name" value="DUF4199"/>
    <property type="match status" value="1"/>
</dbReference>
<dbReference type="STRING" id="1121895.GCA_000378485_01388"/>
<evidence type="ECO:0000313" key="2">
    <source>
        <dbReference type="EMBL" id="KGO87634.1"/>
    </source>
</evidence>
<feature type="transmembrane region" description="Helical" evidence="1">
    <location>
        <begin position="78"/>
        <end position="95"/>
    </location>
</feature>
<sequence>MKRITIEIKWALVFTVMTFAWMFAEKQAGLHDIHIDKHPIYTNLIAIPAILIYVFALLNARKKYYGGTMTYGQGIKTGLIITAIVTVLSPLSQYITSTYITPHFFENAISYAVSKKFSTLPDAKAYFNLKSYIIQGLIGAPIMGVVTTLIVAAFTKKTLKALQ</sequence>
<keyword evidence="1" id="KW-0472">Membrane</keyword>
<dbReference type="Proteomes" id="UP000030152">
    <property type="component" value="Unassembled WGS sequence"/>
</dbReference>
<dbReference type="InterPro" id="IPR025250">
    <property type="entry name" value="DUF4199"/>
</dbReference>
<dbReference type="RefSeq" id="WP_020212526.1">
    <property type="nucleotide sequence ID" value="NZ_JRLX01000004.1"/>
</dbReference>
<organism evidence="2 3">
    <name type="scientific">Flavobacterium rivuli WB 3.3-2 = DSM 21788</name>
    <dbReference type="NCBI Taxonomy" id="1121895"/>
    <lineage>
        <taxon>Bacteria</taxon>
        <taxon>Pseudomonadati</taxon>
        <taxon>Bacteroidota</taxon>
        <taxon>Flavobacteriia</taxon>
        <taxon>Flavobacteriales</taxon>
        <taxon>Flavobacteriaceae</taxon>
        <taxon>Flavobacterium</taxon>
    </lineage>
</organism>
<dbReference type="AlphaFoldDB" id="A0A0A2M5U5"/>
<feature type="transmembrane region" description="Helical" evidence="1">
    <location>
        <begin position="132"/>
        <end position="154"/>
    </location>
</feature>
<dbReference type="EMBL" id="JRLX01000004">
    <property type="protein sequence ID" value="KGO87634.1"/>
    <property type="molecule type" value="Genomic_DNA"/>
</dbReference>
<keyword evidence="3" id="KW-1185">Reference proteome</keyword>
<keyword evidence="1" id="KW-0812">Transmembrane</keyword>
<evidence type="ECO:0000256" key="1">
    <source>
        <dbReference type="SAM" id="Phobius"/>
    </source>
</evidence>
<dbReference type="eggNOG" id="ENOG502ZX0H">
    <property type="taxonomic scope" value="Bacteria"/>
</dbReference>
<comment type="caution">
    <text evidence="2">The sequence shown here is derived from an EMBL/GenBank/DDBJ whole genome shotgun (WGS) entry which is preliminary data.</text>
</comment>